<dbReference type="Proteomes" id="UP000085678">
    <property type="component" value="Unplaced"/>
</dbReference>
<dbReference type="RefSeq" id="XP_013381908.1">
    <property type="nucleotide sequence ID" value="XM_013526454.1"/>
</dbReference>
<protein>
    <submittedName>
        <fullName evidence="2">Uncharacterized protein LOC106152743</fullName>
    </submittedName>
</protein>
<proteinExistence type="predicted"/>
<name>A0A1S3H7D0_LINAN</name>
<sequence>MYFAFIQRCILVIECRGIFTQRVRLPKVLSGFQTREHIAWIGGSSCIQAETNQCHLVGQQRRKTNGKSTPEFQPELPSHKQQKYLYGPREREIIQNYERRNQRVSLSWLTVYRYIEALWTKIWGGKSVKEDNKRMSSAFQALSDNNLLSDLGGVACNNLLYMALNTKTASKPFLMELENHCALFWHSWPLYTRIHQAQLWLFLSKKYDHMFMKSEIEDFLQSVTLDPAYSRLHIVDILLLCQVLVYHNQLSVSMKSPLSKEVKSKLKDVVGVIEKRIFLDEKNEMSEINLQNVQDIILIKNLLKRNAVEMVVPMLEFLQRKWQLHCEDRKKKPTSTDEELFFKCLIGVIETINVAHVDYLSRIALLAYAGDMVKTCTSQFQLPQRAALVFRLTQKGYYDQALMDDVISSFLGDVKGAGKVADFTVITTLLHTSAAMDYSHSGFLNKVSELLLLPSTRLEINRHPQILLPILNAMLCLGANCDGLFDLLFSQKCMMGLVGNVLQNPDHAHHKILPVHLNRVCGLLEVEGIVRHAVRIPAEIYDMSVMKEAISSPNIMDSIELNVNTILLAAIQKIFDYTNKARLVTLPYLKSCHVEFCLDGDGNPLDLLAAGVPSLVDLNGRVKMDAKAKMAEKNRRVAVILEKEEHFFVNKSGVDGRVLVNGWEKRHRRHLSLLGYHHVVTVPADAVLDQREQLLSFLRQEFQKIPCMKL</sequence>
<keyword evidence="1" id="KW-1185">Reference proteome</keyword>
<dbReference type="KEGG" id="lak:106152743"/>
<dbReference type="InParanoid" id="A0A1S3H7D0"/>
<organism evidence="1 2">
    <name type="scientific">Lingula anatina</name>
    <name type="common">Brachiopod</name>
    <name type="synonym">Lingula unguis</name>
    <dbReference type="NCBI Taxonomy" id="7574"/>
    <lineage>
        <taxon>Eukaryota</taxon>
        <taxon>Metazoa</taxon>
        <taxon>Spiralia</taxon>
        <taxon>Lophotrochozoa</taxon>
        <taxon>Brachiopoda</taxon>
        <taxon>Linguliformea</taxon>
        <taxon>Lingulata</taxon>
        <taxon>Lingulida</taxon>
        <taxon>Linguloidea</taxon>
        <taxon>Lingulidae</taxon>
        <taxon>Lingula</taxon>
    </lineage>
</organism>
<reference evidence="2" key="1">
    <citation type="submission" date="2025-08" db="UniProtKB">
        <authorList>
            <consortium name="RefSeq"/>
        </authorList>
    </citation>
    <scope>IDENTIFICATION</scope>
    <source>
        <tissue evidence="2">Gonads</tissue>
    </source>
</reference>
<evidence type="ECO:0000313" key="2">
    <source>
        <dbReference type="RefSeq" id="XP_013381908.1"/>
    </source>
</evidence>
<gene>
    <name evidence="2" type="primary">LOC106152743</name>
</gene>
<dbReference type="GeneID" id="106152743"/>
<accession>A0A1S3H7D0</accession>
<evidence type="ECO:0000313" key="1">
    <source>
        <dbReference type="Proteomes" id="UP000085678"/>
    </source>
</evidence>
<dbReference type="AlphaFoldDB" id="A0A1S3H7D0"/>